<comment type="caution">
    <text evidence="1">The sequence shown here is derived from an EMBL/GenBank/DDBJ whole genome shotgun (WGS) entry which is preliminary data.</text>
</comment>
<sequence length="429" mass="48946">MGRLSFSDTRHLVTRTALGQEWGGVKALEGKTRAEAISILLSPSAIKTPPAPRLTPWANVNRMRMRNGAGKKQARKMMMREGERLKRWWMLHLLQTDTPVNEHMTLFWHNHFTSSLEKVEQPNLMLNQNKLLRDNAMGNFRTLLHKVARDPAMLIYLDGSENVKGSPNENFARELLELFTLGRGHYTENDIKAAAIAFTGWGVNRNNGTYVYDARQHDTRPVTFMGRRGSFSGDQIIDIILEKPRTAEYIAEKFWKEFVSDIQPDHRYIRNWGAAFRKSNYNIRTLFSEVLNSEPFWSPRYKGTLTKSPIDLLVGTLRALPFPKLPDTELVHISQLLGQDLFDPPTVKGWAGGNDWIDTQTLLVRTSLLNKLTRHSQASAKVQSYLPKTTGSEVVQWLLPLAPVLPLPTTPGKRRMVRALILDPVFQLK</sequence>
<dbReference type="OrthoDB" id="9772295at2"/>
<dbReference type="Proteomes" id="UP000294887">
    <property type="component" value="Unassembled WGS sequence"/>
</dbReference>
<evidence type="ECO:0000313" key="2">
    <source>
        <dbReference type="Proteomes" id="UP000294887"/>
    </source>
</evidence>
<organism evidence="1 2">
    <name type="scientific">Cocleimonas flava</name>
    <dbReference type="NCBI Taxonomy" id="634765"/>
    <lineage>
        <taxon>Bacteria</taxon>
        <taxon>Pseudomonadati</taxon>
        <taxon>Pseudomonadota</taxon>
        <taxon>Gammaproteobacteria</taxon>
        <taxon>Thiotrichales</taxon>
        <taxon>Thiotrichaceae</taxon>
        <taxon>Cocleimonas</taxon>
    </lineage>
</organism>
<dbReference type="Pfam" id="PF08811">
    <property type="entry name" value="DUF1800"/>
    <property type="match status" value="1"/>
</dbReference>
<evidence type="ECO:0000313" key="1">
    <source>
        <dbReference type="EMBL" id="TCJ89011.1"/>
    </source>
</evidence>
<proteinExistence type="predicted"/>
<reference evidence="1 2" key="1">
    <citation type="submission" date="2019-03" db="EMBL/GenBank/DDBJ databases">
        <title>Genomic Encyclopedia of Type Strains, Phase IV (KMG-IV): sequencing the most valuable type-strain genomes for metagenomic binning, comparative biology and taxonomic classification.</title>
        <authorList>
            <person name="Goeker M."/>
        </authorList>
    </citation>
    <scope>NUCLEOTIDE SEQUENCE [LARGE SCALE GENOMIC DNA]</scope>
    <source>
        <strain evidence="1 2">DSM 24830</strain>
    </source>
</reference>
<keyword evidence="2" id="KW-1185">Reference proteome</keyword>
<dbReference type="RefSeq" id="WP_131904670.1">
    <property type="nucleotide sequence ID" value="NZ_BAAAFU010000008.1"/>
</dbReference>
<dbReference type="InterPro" id="IPR014917">
    <property type="entry name" value="DUF1800"/>
</dbReference>
<accession>A0A4R1FDT2</accession>
<gene>
    <name evidence="1" type="ORF">EV695_0872</name>
</gene>
<dbReference type="EMBL" id="SMFQ01000002">
    <property type="protein sequence ID" value="TCJ89011.1"/>
    <property type="molecule type" value="Genomic_DNA"/>
</dbReference>
<dbReference type="AlphaFoldDB" id="A0A4R1FDT2"/>
<name>A0A4R1FDT2_9GAMM</name>
<protein>
    <submittedName>
        <fullName evidence="1">Uncharacterized protein DUF1800</fullName>
    </submittedName>
</protein>